<dbReference type="Proteomes" id="UP001283361">
    <property type="component" value="Unassembled WGS sequence"/>
</dbReference>
<keyword evidence="2" id="KW-1185">Reference proteome</keyword>
<proteinExistence type="predicted"/>
<protein>
    <submittedName>
        <fullName evidence="1">Uncharacterized protein</fullName>
    </submittedName>
</protein>
<comment type="caution">
    <text evidence="1">The sequence shown here is derived from an EMBL/GenBank/DDBJ whole genome shotgun (WGS) entry which is preliminary data.</text>
</comment>
<sequence length="132" mass="15462">MLLVPWEGHHRTQQQGVTKALCNVNTGKWRQLQPSSRGGGIAMPLSSEEQRVVGLGLDKDSFQKPDSGFLYTWEEARIKRCWYQCAKEIYIKREFHVLSRSSSLDQWQGEETEFLRLRFFQDYLEIQPKPAK</sequence>
<accession>A0AAE1DY22</accession>
<organism evidence="1 2">
    <name type="scientific">Elysia crispata</name>
    <name type="common">lettuce slug</name>
    <dbReference type="NCBI Taxonomy" id="231223"/>
    <lineage>
        <taxon>Eukaryota</taxon>
        <taxon>Metazoa</taxon>
        <taxon>Spiralia</taxon>
        <taxon>Lophotrochozoa</taxon>
        <taxon>Mollusca</taxon>
        <taxon>Gastropoda</taxon>
        <taxon>Heterobranchia</taxon>
        <taxon>Euthyneura</taxon>
        <taxon>Panpulmonata</taxon>
        <taxon>Sacoglossa</taxon>
        <taxon>Placobranchoidea</taxon>
        <taxon>Plakobranchidae</taxon>
        <taxon>Elysia</taxon>
    </lineage>
</organism>
<evidence type="ECO:0000313" key="2">
    <source>
        <dbReference type="Proteomes" id="UP001283361"/>
    </source>
</evidence>
<reference evidence="1" key="1">
    <citation type="journal article" date="2023" name="G3 (Bethesda)">
        <title>A reference genome for the long-term kleptoplast-retaining sea slug Elysia crispata morphotype clarki.</title>
        <authorList>
            <person name="Eastman K.E."/>
            <person name="Pendleton A.L."/>
            <person name="Shaikh M.A."/>
            <person name="Suttiyut T."/>
            <person name="Ogas R."/>
            <person name="Tomko P."/>
            <person name="Gavelis G."/>
            <person name="Widhalm J.R."/>
            <person name="Wisecaver J.H."/>
        </authorList>
    </citation>
    <scope>NUCLEOTIDE SEQUENCE</scope>
    <source>
        <strain evidence="1">ECLA1</strain>
    </source>
</reference>
<evidence type="ECO:0000313" key="1">
    <source>
        <dbReference type="EMBL" id="KAK3786525.1"/>
    </source>
</evidence>
<dbReference type="EMBL" id="JAWDGP010001956">
    <property type="protein sequence ID" value="KAK3786525.1"/>
    <property type="molecule type" value="Genomic_DNA"/>
</dbReference>
<dbReference type="AlphaFoldDB" id="A0AAE1DY22"/>
<gene>
    <name evidence="1" type="ORF">RRG08_020906</name>
</gene>
<name>A0AAE1DY22_9GAST</name>